<keyword evidence="1" id="KW-0175">Coiled coil</keyword>
<feature type="coiled-coil region" evidence="1">
    <location>
        <begin position="463"/>
        <end position="497"/>
    </location>
</feature>
<protein>
    <submittedName>
        <fullName evidence="2">Uncharacterized protein</fullName>
    </submittedName>
</protein>
<name>A0A8S1NWT8_9CILI</name>
<dbReference type="AlphaFoldDB" id="A0A8S1NWT8"/>
<evidence type="ECO:0000256" key="1">
    <source>
        <dbReference type="SAM" id="Coils"/>
    </source>
</evidence>
<evidence type="ECO:0000313" key="2">
    <source>
        <dbReference type="EMBL" id="CAD8091574.1"/>
    </source>
</evidence>
<accession>A0A8S1NWT8</accession>
<evidence type="ECO:0000313" key="3">
    <source>
        <dbReference type="Proteomes" id="UP000692954"/>
    </source>
</evidence>
<comment type="caution">
    <text evidence="2">The sequence shown here is derived from an EMBL/GenBank/DDBJ whole genome shotgun (WGS) entry which is preliminary data.</text>
</comment>
<gene>
    <name evidence="2" type="ORF">PSON_ATCC_30995.1.T0570340</name>
</gene>
<organism evidence="2 3">
    <name type="scientific">Paramecium sonneborni</name>
    <dbReference type="NCBI Taxonomy" id="65129"/>
    <lineage>
        <taxon>Eukaryota</taxon>
        <taxon>Sar</taxon>
        <taxon>Alveolata</taxon>
        <taxon>Ciliophora</taxon>
        <taxon>Intramacronucleata</taxon>
        <taxon>Oligohymenophorea</taxon>
        <taxon>Peniculida</taxon>
        <taxon>Parameciidae</taxon>
        <taxon>Paramecium</taxon>
    </lineage>
</organism>
<reference evidence="2" key="1">
    <citation type="submission" date="2021-01" db="EMBL/GenBank/DDBJ databases">
        <authorList>
            <consortium name="Genoscope - CEA"/>
            <person name="William W."/>
        </authorList>
    </citation>
    <scope>NUCLEOTIDE SEQUENCE</scope>
</reference>
<feature type="coiled-coil region" evidence="1">
    <location>
        <begin position="366"/>
        <end position="434"/>
    </location>
</feature>
<keyword evidence="3" id="KW-1185">Reference proteome</keyword>
<proteinExistence type="predicted"/>
<sequence>MQLFQTPNSPKSTSRDCRKPFKNLSNYSEFQQSSNQLQTKIKSLELRVKNINSNHVSENRSTNTSKTTANISPKEFKKNLYYESIINKLQQNIKKLDNSPSVNSTTHNKQSILSCKIPTIPTLNVKIQNFTKKLREFQIHKQQDGDKIMAKVKQFCDQHFNECFDFYRCTDLISLKYFIYLIIQEINVNGQDTTRSIDHQYQRSQIQNLRSLLENQKTEQTTISSQQKFKKAITDTQNIIQQIILQLQQQHNQNILSNQVQILKNQIQTLNDVKSQQSFRLSFGVKTSGNIEYENNPKIANQSLSSANLSTQRERFKTQINSKSKSPFHLETPKKNKLLEEQQVIIQQLISKIPDQKQQEKQKNIIDELEQEILIKNQLIRDLQDKIQNEDAYLILNQRIKEINKNLDNVIEQNQILINENDQIKCQLDQLKNIEGQYYTLLQENKIQQQQIINQNCQYERLISSIELECNNYRQQILKLQENCEALQAQLQGQKEQRNIKYELSEYNKMKKFIRDEFQFLGQMIVQINQQIQKQLADIVPNSIKQLQKELTKRKGMIEEKIKSFDQMGYEDYGLNDIKQNQENENLRLMLLMQSLTIEKMIDL</sequence>
<feature type="coiled-coil region" evidence="1">
    <location>
        <begin position="27"/>
        <end position="54"/>
    </location>
</feature>
<dbReference type="Proteomes" id="UP000692954">
    <property type="component" value="Unassembled WGS sequence"/>
</dbReference>
<dbReference type="EMBL" id="CAJJDN010000057">
    <property type="protein sequence ID" value="CAD8091574.1"/>
    <property type="molecule type" value="Genomic_DNA"/>
</dbReference>
<dbReference type="OrthoDB" id="303700at2759"/>